<sequence length="174" mass="20469">MRYVIVSVTKGSAGDFNNILRKDVFKKFQVKSSKLPAHFTIKSPFECDNISSLENTLKYFCENNKSAPYKVIGYNNFDNRVIYMEVFMSKSGKITHDKLIDELSKLSYINFSDHDGKDKVFHITVASKKIQKNFIEIYNYVKDIDCHFECSFDNISIFKWENNTWVLHKEYLLK</sequence>
<dbReference type="InterPro" id="IPR009097">
    <property type="entry name" value="Cyclic_Pdiesterase"/>
</dbReference>
<dbReference type="EMBL" id="CEKZ01000003">
    <property type="protein sequence ID" value="CEQ04280.1"/>
    <property type="molecule type" value="Genomic_DNA"/>
</dbReference>
<keyword evidence="1" id="KW-0436">Ligase</keyword>
<organism evidence="1 2">
    <name type="scientific">Paraclostridium sordellii</name>
    <name type="common">Clostridium sordellii</name>
    <dbReference type="NCBI Taxonomy" id="1505"/>
    <lineage>
        <taxon>Bacteria</taxon>
        <taxon>Bacillati</taxon>
        <taxon>Bacillota</taxon>
        <taxon>Clostridia</taxon>
        <taxon>Peptostreptococcales</taxon>
        <taxon>Peptostreptococcaceae</taxon>
        <taxon>Paraclostridium</taxon>
    </lineage>
</organism>
<gene>
    <name evidence="1" type="ORF">R28058_20131</name>
</gene>
<reference evidence="1 2" key="1">
    <citation type="submission" date="2015-01" db="EMBL/GenBank/DDBJ databases">
        <authorList>
            <person name="Aslett A.Martin."/>
            <person name="De Silva Nishadi"/>
        </authorList>
    </citation>
    <scope>NUCLEOTIDE SEQUENCE [LARGE SCALE GENOMIC DNA]</scope>
    <source>
        <strain evidence="1 2">R28058</strain>
    </source>
</reference>
<dbReference type="PANTHER" id="PTHR40037:SF1">
    <property type="entry name" value="PHOSPHOESTERASE SAOUHSC_00951-RELATED"/>
    <property type="match status" value="1"/>
</dbReference>
<proteinExistence type="predicted"/>
<dbReference type="RefSeq" id="WP_055342292.1">
    <property type="nucleotide sequence ID" value="NZ_CDNI01000003.1"/>
</dbReference>
<dbReference type="Gene3D" id="3.90.1140.10">
    <property type="entry name" value="Cyclic phosphodiesterase"/>
    <property type="match status" value="1"/>
</dbReference>
<dbReference type="OrthoDB" id="1524661at2"/>
<dbReference type="AlphaFoldDB" id="A0A0C7R623"/>
<accession>A0A0C7R623</accession>
<dbReference type="GO" id="GO:0016874">
    <property type="term" value="F:ligase activity"/>
    <property type="evidence" value="ECO:0007669"/>
    <property type="project" value="UniProtKB-KW"/>
</dbReference>
<dbReference type="InterPro" id="IPR050580">
    <property type="entry name" value="2H_phosphoesterase_YjcG-like"/>
</dbReference>
<evidence type="ECO:0000313" key="1">
    <source>
        <dbReference type="EMBL" id="CEQ04280.1"/>
    </source>
</evidence>
<dbReference type="SUPFAM" id="SSF55144">
    <property type="entry name" value="LigT-like"/>
    <property type="match status" value="1"/>
</dbReference>
<evidence type="ECO:0000313" key="2">
    <source>
        <dbReference type="Proteomes" id="UP000049127"/>
    </source>
</evidence>
<name>A0A0C7R623_PARSO</name>
<dbReference type="Pfam" id="PF13563">
    <property type="entry name" value="2_5_RNA_ligase2"/>
    <property type="match status" value="1"/>
</dbReference>
<dbReference type="PANTHER" id="PTHR40037">
    <property type="entry name" value="PHOSPHOESTERASE YJCG-RELATED"/>
    <property type="match status" value="1"/>
</dbReference>
<dbReference type="Proteomes" id="UP000049127">
    <property type="component" value="Unassembled WGS sequence"/>
</dbReference>
<protein>
    <submittedName>
        <fullName evidence="1">2'-5' RNA ligase superfamily</fullName>
    </submittedName>
</protein>